<accession>A0ABN2PQD7</accession>
<feature type="transmembrane region" description="Helical" evidence="5">
    <location>
        <begin position="298"/>
        <end position="319"/>
    </location>
</feature>
<feature type="transmembrane region" description="Helical" evidence="5">
    <location>
        <begin position="100"/>
        <end position="121"/>
    </location>
</feature>
<dbReference type="InterPro" id="IPR011701">
    <property type="entry name" value="MFS"/>
</dbReference>
<evidence type="ECO:0000256" key="2">
    <source>
        <dbReference type="ARBA" id="ARBA00022692"/>
    </source>
</evidence>
<protein>
    <submittedName>
        <fullName evidence="7">MFS transporter</fullName>
    </submittedName>
</protein>
<evidence type="ECO:0000256" key="5">
    <source>
        <dbReference type="SAM" id="Phobius"/>
    </source>
</evidence>
<comment type="subcellular location">
    <subcellularLocation>
        <location evidence="1">Cell membrane</location>
        <topology evidence="1">Multi-pass membrane protein</topology>
    </subcellularLocation>
</comment>
<feature type="transmembrane region" description="Helical" evidence="5">
    <location>
        <begin position="76"/>
        <end position="94"/>
    </location>
</feature>
<reference evidence="7 8" key="1">
    <citation type="journal article" date="2019" name="Int. J. Syst. Evol. Microbiol.">
        <title>The Global Catalogue of Microorganisms (GCM) 10K type strain sequencing project: providing services to taxonomists for standard genome sequencing and annotation.</title>
        <authorList>
            <consortium name="The Broad Institute Genomics Platform"/>
            <consortium name="The Broad Institute Genome Sequencing Center for Infectious Disease"/>
            <person name="Wu L."/>
            <person name="Ma J."/>
        </authorList>
    </citation>
    <scope>NUCLEOTIDE SEQUENCE [LARGE SCALE GENOMIC DNA]</scope>
    <source>
        <strain evidence="7 8">JCM 14900</strain>
    </source>
</reference>
<dbReference type="InterPro" id="IPR051788">
    <property type="entry name" value="MFS_Transporter"/>
</dbReference>
<dbReference type="InterPro" id="IPR036259">
    <property type="entry name" value="MFS_trans_sf"/>
</dbReference>
<dbReference type="Proteomes" id="UP001501343">
    <property type="component" value="Unassembled WGS sequence"/>
</dbReference>
<keyword evidence="8" id="KW-1185">Reference proteome</keyword>
<keyword evidence="3 5" id="KW-1133">Transmembrane helix</keyword>
<feature type="transmembrane region" description="Helical" evidence="5">
    <location>
        <begin position="331"/>
        <end position="353"/>
    </location>
</feature>
<gene>
    <name evidence="7" type="ORF">GCM10009775_19180</name>
</gene>
<sequence>MDRPPAPLRASRLAVTAAYVSQGLGYAVVVTSLPAVKARQQVDDVTVSIIVLGVSLAAAAGSIVANAIAVRWGSRAALAFGLFVQALFLPVIALPTPFPVFFAAFLLFGVGLGCVDAAAAMQGVAVQRAYGRHLLGGFFAAATAAAIVGALLVSFVAFSSLGAGIALAAAGAIALLAGLVVVRFAAREVPVDEALPVGERAKLPRAGIWVFGFVILAVFISDSAISTWSTVYLQDELLTLAWVAPLGYAAYQGVVLITRLVTDRLVTRLGRRPLVFSAAVISAIGCVVVALLPFPAAAITGFALAGVASGILIPVTFGAAGELAPEHSDQVIARVNIFNYAGSIFGAVVLGLLADGPGLGIAFLIPAVALFAILFFVPRFRNTPEAAPSPH</sequence>
<dbReference type="RefSeq" id="WP_248150891.1">
    <property type="nucleotide sequence ID" value="NZ_BAAAOF010000003.1"/>
</dbReference>
<feature type="transmembrane region" description="Helical" evidence="5">
    <location>
        <begin position="45"/>
        <end position="69"/>
    </location>
</feature>
<dbReference type="Pfam" id="PF07690">
    <property type="entry name" value="MFS_1"/>
    <property type="match status" value="1"/>
</dbReference>
<evidence type="ECO:0000313" key="8">
    <source>
        <dbReference type="Proteomes" id="UP001501343"/>
    </source>
</evidence>
<dbReference type="EMBL" id="BAAAOF010000003">
    <property type="protein sequence ID" value="GAA1927197.1"/>
    <property type="molecule type" value="Genomic_DNA"/>
</dbReference>
<feature type="transmembrane region" description="Helical" evidence="5">
    <location>
        <begin position="359"/>
        <end position="377"/>
    </location>
</feature>
<evidence type="ECO:0000256" key="4">
    <source>
        <dbReference type="ARBA" id="ARBA00023136"/>
    </source>
</evidence>
<comment type="caution">
    <text evidence="7">The sequence shown here is derived from an EMBL/GenBank/DDBJ whole genome shotgun (WGS) entry which is preliminary data.</text>
</comment>
<name>A0ABN2PQD7_9MICO</name>
<evidence type="ECO:0000256" key="3">
    <source>
        <dbReference type="ARBA" id="ARBA00022989"/>
    </source>
</evidence>
<dbReference type="PROSITE" id="PS50850">
    <property type="entry name" value="MFS"/>
    <property type="match status" value="1"/>
</dbReference>
<evidence type="ECO:0000259" key="6">
    <source>
        <dbReference type="PROSITE" id="PS50850"/>
    </source>
</evidence>
<feature type="transmembrane region" description="Helical" evidence="5">
    <location>
        <begin position="164"/>
        <end position="186"/>
    </location>
</feature>
<feature type="transmembrane region" description="Helical" evidence="5">
    <location>
        <begin position="12"/>
        <end position="33"/>
    </location>
</feature>
<feature type="transmembrane region" description="Helical" evidence="5">
    <location>
        <begin position="133"/>
        <end position="158"/>
    </location>
</feature>
<dbReference type="InterPro" id="IPR020846">
    <property type="entry name" value="MFS_dom"/>
</dbReference>
<dbReference type="SUPFAM" id="SSF103473">
    <property type="entry name" value="MFS general substrate transporter"/>
    <property type="match status" value="1"/>
</dbReference>
<feature type="domain" description="Major facilitator superfamily (MFS) profile" evidence="6">
    <location>
        <begin position="11"/>
        <end position="384"/>
    </location>
</feature>
<feature type="transmembrane region" description="Helical" evidence="5">
    <location>
        <begin position="274"/>
        <end position="292"/>
    </location>
</feature>
<feature type="transmembrane region" description="Helical" evidence="5">
    <location>
        <begin position="206"/>
        <end position="228"/>
    </location>
</feature>
<organism evidence="7 8">
    <name type="scientific">Microbacterium aoyamense</name>
    <dbReference type="NCBI Taxonomy" id="344166"/>
    <lineage>
        <taxon>Bacteria</taxon>
        <taxon>Bacillati</taxon>
        <taxon>Actinomycetota</taxon>
        <taxon>Actinomycetes</taxon>
        <taxon>Micrococcales</taxon>
        <taxon>Microbacteriaceae</taxon>
        <taxon>Microbacterium</taxon>
    </lineage>
</organism>
<proteinExistence type="predicted"/>
<feature type="transmembrane region" description="Helical" evidence="5">
    <location>
        <begin position="240"/>
        <end position="262"/>
    </location>
</feature>
<dbReference type="Gene3D" id="1.20.1250.20">
    <property type="entry name" value="MFS general substrate transporter like domains"/>
    <property type="match status" value="2"/>
</dbReference>
<dbReference type="PANTHER" id="PTHR23514:SF13">
    <property type="entry name" value="INNER MEMBRANE PROTEIN YBJJ"/>
    <property type="match status" value="1"/>
</dbReference>
<evidence type="ECO:0000313" key="7">
    <source>
        <dbReference type="EMBL" id="GAA1927197.1"/>
    </source>
</evidence>
<keyword evidence="2 5" id="KW-0812">Transmembrane</keyword>
<evidence type="ECO:0000256" key="1">
    <source>
        <dbReference type="ARBA" id="ARBA00004651"/>
    </source>
</evidence>
<dbReference type="PANTHER" id="PTHR23514">
    <property type="entry name" value="BYPASS OF STOP CODON PROTEIN 6"/>
    <property type="match status" value="1"/>
</dbReference>
<keyword evidence="4 5" id="KW-0472">Membrane</keyword>